<reference evidence="2 3" key="1">
    <citation type="submission" date="2020-05" db="EMBL/GenBank/DDBJ databases">
        <title>Complete closed genome sequence of Defluviicoccus vanus.</title>
        <authorList>
            <person name="Bessarab I."/>
            <person name="Arumugam K."/>
            <person name="Maszenan A.M."/>
            <person name="Seviour R.J."/>
            <person name="Williams R.B."/>
        </authorList>
    </citation>
    <scope>NUCLEOTIDE SEQUENCE [LARGE SCALE GENOMIC DNA]</scope>
    <source>
        <strain evidence="2 3">Ben 114</strain>
    </source>
</reference>
<dbReference type="Proteomes" id="UP000516369">
    <property type="component" value="Chromosome"/>
</dbReference>
<dbReference type="RefSeq" id="WP_190260471.1">
    <property type="nucleotide sequence ID" value="NZ_CP053923.1"/>
</dbReference>
<gene>
    <name evidence="2" type="ORF">HQ394_12265</name>
</gene>
<keyword evidence="1" id="KW-0812">Transmembrane</keyword>
<dbReference type="InterPro" id="IPR023393">
    <property type="entry name" value="START-like_dom_sf"/>
</dbReference>
<evidence type="ECO:0000313" key="2">
    <source>
        <dbReference type="EMBL" id="QNT69960.1"/>
    </source>
</evidence>
<evidence type="ECO:0000313" key="3">
    <source>
        <dbReference type="Proteomes" id="UP000516369"/>
    </source>
</evidence>
<dbReference type="EMBL" id="CP053923">
    <property type="protein sequence ID" value="QNT69960.1"/>
    <property type="molecule type" value="Genomic_DNA"/>
</dbReference>
<keyword evidence="1" id="KW-0472">Membrane</keyword>
<dbReference type="InterPro" id="IPR010419">
    <property type="entry name" value="CO_DH_gsu"/>
</dbReference>
<dbReference type="Gene3D" id="3.30.530.20">
    <property type="match status" value="1"/>
</dbReference>
<dbReference type="PANTHER" id="PTHR38588:SF1">
    <property type="entry name" value="BLL0334 PROTEIN"/>
    <property type="match status" value="1"/>
</dbReference>
<dbReference type="Pfam" id="PF06240">
    <property type="entry name" value="COXG"/>
    <property type="match status" value="1"/>
</dbReference>
<name>A0A7H1N2M4_9PROT</name>
<feature type="transmembrane region" description="Helical" evidence="1">
    <location>
        <begin position="173"/>
        <end position="191"/>
    </location>
</feature>
<accession>A0A7H1N2M4</accession>
<dbReference type="KEGG" id="dvn:HQ394_12265"/>
<sequence length="193" mass="20471">MHLEGTRRLASPPEAVCAAANELEFVRRCLPGCERLERLPDDRLAATLHVAVDGRDAPFVGTFRLARIDPPNEWQIEGQCESTTTGSVRGHCIIRLTGEGNATGLAYAVDVTDDATPALSGASALLAAAHAYVDDAMTRFAFAINQRAEGVRPGAPLAGKDAHAAVRRSLPPMAWVPGLIAVVLAMLIIVARL</sequence>
<dbReference type="PANTHER" id="PTHR38588">
    <property type="entry name" value="BLL0334 PROTEIN"/>
    <property type="match status" value="1"/>
</dbReference>
<evidence type="ECO:0008006" key="4">
    <source>
        <dbReference type="Google" id="ProtNLM"/>
    </source>
</evidence>
<dbReference type="AlphaFoldDB" id="A0A7H1N2M4"/>
<dbReference type="SUPFAM" id="SSF55961">
    <property type="entry name" value="Bet v1-like"/>
    <property type="match status" value="1"/>
</dbReference>
<organism evidence="2 3">
    <name type="scientific">Defluviicoccus vanus</name>
    <dbReference type="NCBI Taxonomy" id="111831"/>
    <lineage>
        <taxon>Bacteria</taxon>
        <taxon>Pseudomonadati</taxon>
        <taxon>Pseudomonadota</taxon>
        <taxon>Alphaproteobacteria</taxon>
        <taxon>Rhodospirillales</taxon>
        <taxon>Rhodospirillaceae</taxon>
        <taxon>Defluviicoccus</taxon>
    </lineage>
</organism>
<proteinExistence type="predicted"/>
<keyword evidence="1" id="KW-1133">Transmembrane helix</keyword>
<evidence type="ECO:0000256" key="1">
    <source>
        <dbReference type="SAM" id="Phobius"/>
    </source>
</evidence>
<protein>
    <recommendedName>
        <fullName evidence="4">Carbon monoxide dehydrogenase subunit G</fullName>
    </recommendedName>
</protein>
<keyword evidence="3" id="KW-1185">Reference proteome</keyword>